<dbReference type="EMBL" id="HBGB01036068">
    <property type="protein sequence ID" value="CAD9066199.1"/>
    <property type="molecule type" value="Transcribed_RNA"/>
</dbReference>
<protein>
    <submittedName>
        <fullName evidence="1">Uncharacterized protein</fullName>
    </submittedName>
</protein>
<dbReference type="AlphaFoldDB" id="A0A7S1K8D8"/>
<gene>
    <name evidence="1" type="ORF">VBRA1451_LOCUS21270</name>
</gene>
<proteinExistence type="predicted"/>
<name>A0A7S1K8D8_9ALVE</name>
<reference evidence="1" key="1">
    <citation type="submission" date="2021-01" db="EMBL/GenBank/DDBJ databases">
        <authorList>
            <person name="Corre E."/>
            <person name="Pelletier E."/>
            <person name="Niang G."/>
            <person name="Scheremetjew M."/>
            <person name="Finn R."/>
            <person name="Kale V."/>
            <person name="Holt S."/>
            <person name="Cochrane G."/>
            <person name="Meng A."/>
            <person name="Brown T."/>
            <person name="Cohen L."/>
        </authorList>
    </citation>
    <scope>NUCLEOTIDE SEQUENCE</scope>
    <source>
        <strain evidence="1">CCMP3346</strain>
    </source>
</reference>
<evidence type="ECO:0000313" key="1">
    <source>
        <dbReference type="EMBL" id="CAD9066199.1"/>
    </source>
</evidence>
<accession>A0A7S1K8D8</accession>
<sequence>MAPCGVFENGPHIDAYNRSSQEPIPFLFKLADAHHPDAVTKKTGDTSGVIVSNRMAGLAFCALRTAGATTVDSLFVDLAAPFHHDAEIAAASKKERPLLSGPRRSHGSMHTITGGWDVMEVWQVAYMGQRAV</sequence>
<organism evidence="1">
    <name type="scientific">Vitrella brassicaformis</name>
    <dbReference type="NCBI Taxonomy" id="1169539"/>
    <lineage>
        <taxon>Eukaryota</taxon>
        <taxon>Sar</taxon>
        <taxon>Alveolata</taxon>
        <taxon>Colpodellida</taxon>
        <taxon>Vitrellaceae</taxon>
        <taxon>Vitrella</taxon>
    </lineage>
</organism>